<organism evidence="2 3">
    <name type="scientific">Tripterygium wilfordii</name>
    <name type="common">Thunder God vine</name>
    <dbReference type="NCBI Taxonomy" id="458696"/>
    <lineage>
        <taxon>Eukaryota</taxon>
        <taxon>Viridiplantae</taxon>
        <taxon>Streptophyta</taxon>
        <taxon>Embryophyta</taxon>
        <taxon>Tracheophyta</taxon>
        <taxon>Spermatophyta</taxon>
        <taxon>Magnoliopsida</taxon>
        <taxon>eudicotyledons</taxon>
        <taxon>Gunneridae</taxon>
        <taxon>Pentapetalae</taxon>
        <taxon>rosids</taxon>
        <taxon>fabids</taxon>
        <taxon>Celastrales</taxon>
        <taxon>Celastraceae</taxon>
        <taxon>Tripterygium</taxon>
    </lineage>
</organism>
<dbReference type="AlphaFoldDB" id="A0A7J7D1M7"/>
<dbReference type="Pfam" id="PF23173">
    <property type="entry name" value="bHLH_SAC51"/>
    <property type="match status" value="1"/>
</dbReference>
<name>A0A7J7D1M7_TRIWF</name>
<evidence type="ECO:0000313" key="3">
    <source>
        <dbReference type="Proteomes" id="UP000593562"/>
    </source>
</evidence>
<dbReference type="Proteomes" id="UP000593562">
    <property type="component" value="Unassembled WGS sequence"/>
</dbReference>
<comment type="caution">
    <text evidence="2">The sequence shown here is derived from an EMBL/GenBank/DDBJ whole genome shotgun (WGS) entry which is preliminary data.</text>
</comment>
<protein>
    <submittedName>
        <fullName evidence="2">Transcription factor putative isoform 2</fullName>
    </submittedName>
</protein>
<evidence type="ECO:0000313" key="2">
    <source>
        <dbReference type="EMBL" id="KAF5740168.1"/>
    </source>
</evidence>
<dbReference type="PANTHER" id="PTHR36066:SF2">
    <property type="entry name" value="TRANSCRIPTION FACTOR BHLH145"/>
    <property type="match status" value="1"/>
</dbReference>
<gene>
    <name evidence="2" type="ORF">HS088_TW11G00234</name>
</gene>
<proteinExistence type="predicted"/>
<keyword evidence="3" id="KW-1185">Reference proteome</keyword>
<feature type="compositionally biased region" description="Acidic residues" evidence="1">
    <location>
        <begin position="205"/>
        <end position="216"/>
    </location>
</feature>
<feature type="region of interest" description="Disordered" evidence="1">
    <location>
        <begin position="205"/>
        <end position="229"/>
    </location>
</feature>
<dbReference type="EMBL" id="JAAARO010000011">
    <property type="protein sequence ID" value="KAF5740168.1"/>
    <property type="molecule type" value="Genomic_DNA"/>
</dbReference>
<dbReference type="InterPro" id="IPR037546">
    <property type="entry name" value="SAC51-like"/>
</dbReference>
<dbReference type="InParanoid" id="A0A7J7D1M7"/>
<dbReference type="PANTHER" id="PTHR36066">
    <property type="entry name" value="TRANSCRIPTION FACTOR BHLH145"/>
    <property type="match status" value="1"/>
</dbReference>
<sequence>MGENCGSWFPQQPFDLQSPRLNSWSTPLHLPQKTAPSFMKPDMYMVSASMDLPEYSFPKLSDLPGGHTMEPLDRFYCLPPFGQAFMPANLVLKDKLSSVASDNCCEATTAKAESVWGQKKFLVVDQSGDRTTLIFSSGIGTPVQCLTNPKPSIACNLNVQDPGTKENSNFHSAAILRDEIGEKNDSDTLSEMHEDTEELNALLYSDDDSDTDDDEVTSTGHSPSTLTMHDKQDWFEGSSEEVASSIGLTKKRRLFDKGDNNVAIMLDTANSVKPKEIFSEYEDDAQSSCANVQNCGSDEGAFLSGNKRMRKEKVTETVLDILQSIVPGGKGKHAIMVLDEAIQYLEALKLKAKALGLDAI</sequence>
<dbReference type="FunCoup" id="A0A7J7D1M7">
    <property type="interactions" value="1909"/>
</dbReference>
<evidence type="ECO:0000256" key="1">
    <source>
        <dbReference type="SAM" id="MobiDB-lite"/>
    </source>
</evidence>
<dbReference type="OrthoDB" id="777433at2759"/>
<accession>A0A7J7D1M7</accession>
<reference evidence="2 3" key="1">
    <citation type="journal article" date="2020" name="Nat. Commun.">
        <title>Genome of Tripterygium wilfordii and identification of cytochrome P450 involved in triptolide biosynthesis.</title>
        <authorList>
            <person name="Tu L."/>
            <person name="Su P."/>
            <person name="Zhang Z."/>
            <person name="Gao L."/>
            <person name="Wang J."/>
            <person name="Hu T."/>
            <person name="Zhou J."/>
            <person name="Zhang Y."/>
            <person name="Zhao Y."/>
            <person name="Liu Y."/>
            <person name="Song Y."/>
            <person name="Tong Y."/>
            <person name="Lu Y."/>
            <person name="Yang J."/>
            <person name="Xu C."/>
            <person name="Jia M."/>
            <person name="Peters R.J."/>
            <person name="Huang L."/>
            <person name="Gao W."/>
        </authorList>
    </citation>
    <scope>NUCLEOTIDE SEQUENCE [LARGE SCALE GENOMIC DNA]</scope>
    <source>
        <strain evidence="3">cv. XIE 37</strain>
        <tissue evidence="2">Leaf</tissue>
    </source>
</reference>